<proteinExistence type="predicted"/>
<dbReference type="Gene3D" id="3.40.50.300">
    <property type="entry name" value="P-loop containing nucleotide triphosphate hydrolases"/>
    <property type="match status" value="1"/>
</dbReference>
<dbReference type="Proteomes" id="UP000275772">
    <property type="component" value="Unassembled WGS sequence"/>
</dbReference>
<dbReference type="EMBL" id="UNSH01000054">
    <property type="protein sequence ID" value="SZF03628.1"/>
    <property type="molecule type" value="Genomic_DNA"/>
</dbReference>
<dbReference type="AlphaFoldDB" id="A0A383UVF1"/>
<accession>A0A383UVF1</accession>
<evidence type="ECO:0000313" key="2">
    <source>
        <dbReference type="EMBL" id="SZF03628.1"/>
    </source>
</evidence>
<evidence type="ECO:0000313" key="3">
    <source>
        <dbReference type="Proteomes" id="UP000275772"/>
    </source>
</evidence>
<feature type="compositionally biased region" description="Basic and acidic residues" evidence="1">
    <location>
        <begin position="37"/>
        <end position="79"/>
    </location>
</feature>
<protein>
    <submittedName>
        <fullName evidence="2">Uncharacterized protein</fullName>
    </submittedName>
</protein>
<feature type="compositionally biased region" description="Basic residues" evidence="1">
    <location>
        <begin position="25"/>
        <end position="36"/>
    </location>
</feature>
<feature type="region of interest" description="Disordered" evidence="1">
    <location>
        <begin position="1"/>
        <end position="125"/>
    </location>
</feature>
<name>A0A383UVF1_BLUHO</name>
<dbReference type="VEuPathDB" id="FungiDB:BLGHR1_14422"/>
<gene>
    <name evidence="2" type="ORF">BLGHR1_14422</name>
</gene>
<dbReference type="SUPFAM" id="SSF52540">
    <property type="entry name" value="P-loop containing nucleoside triphosphate hydrolases"/>
    <property type="match status" value="1"/>
</dbReference>
<evidence type="ECO:0000256" key="1">
    <source>
        <dbReference type="SAM" id="MobiDB-lite"/>
    </source>
</evidence>
<sequence>MPSTLVSGGWFVEESKSVPQVVATKKPKPPKKSKSAKKAEQSKQVDQSKEPNQSKEPKKQKGNKQSKETDVSKESDKPKESKKKNKTKKKNEPSQPTEVKPPQVKMAKNNSKVNPKSAVSARKSEDEDLRILESHMELLRTSHNEVKVNQIQAAPIFTAPVLRHFKDKLGPYGFIAGISGQINENTTQDPRVFFNISAPSSAFICGSQGSGKSHSLSCLLENCLMQSDVSELESPLAALVFHYDKFSADDCGTPCEAAYLASNPNIKVNVLCSPSNTETIRRTYKGLNVQTSALRINETDLNTQRMFDLMAVNPENGVLPLYIHSINRILRELRIEQQEKNIPFSYSKFKRGIDQCSLTPAQLAPLLQRLDTLESFMPPSQTASYRGMNLVGRSKEEKVSLDTWKIKPGTLTIIDLSCPCVTAESACMLFNICLGLFLEQKTEVGRIIALDEAHKYMNSTSEATTLTSSLLSSIRLQRHLGTRVFISTQEPTISPSLLDLCSITIVHRFTSPEWFRCLRQHLSALDQTQMNLNGDDDDITRREVTSLKQILAEIVDLDVGEALLFSPNAMVGINNNLLNHPGAFSTAESVTSYAQKLGMGYLKLKIRNRLTADGGMSIMAN</sequence>
<organism evidence="2 3">
    <name type="scientific">Blumeria hordei</name>
    <name type="common">Barley powdery mildew</name>
    <name type="synonym">Blumeria graminis f. sp. hordei</name>
    <dbReference type="NCBI Taxonomy" id="2867405"/>
    <lineage>
        <taxon>Eukaryota</taxon>
        <taxon>Fungi</taxon>
        <taxon>Dikarya</taxon>
        <taxon>Ascomycota</taxon>
        <taxon>Pezizomycotina</taxon>
        <taxon>Leotiomycetes</taxon>
        <taxon>Erysiphales</taxon>
        <taxon>Erysiphaceae</taxon>
        <taxon>Blumeria</taxon>
    </lineage>
</organism>
<feature type="compositionally biased region" description="Basic residues" evidence="1">
    <location>
        <begin position="80"/>
        <end position="89"/>
    </location>
</feature>
<dbReference type="InterPro" id="IPR027417">
    <property type="entry name" value="P-loop_NTPase"/>
</dbReference>
<reference evidence="2 3" key="1">
    <citation type="submission" date="2017-11" db="EMBL/GenBank/DDBJ databases">
        <authorList>
            <person name="Kracher B."/>
        </authorList>
    </citation>
    <scope>NUCLEOTIDE SEQUENCE [LARGE SCALE GENOMIC DNA]</scope>
    <source>
        <strain evidence="2 3">RACE1</strain>
    </source>
</reference>